<proteinExistence type="predicted"/>
<dbReference type="InterPro" id="IPR005586">
    <property type="entry name" value="ABC_trans_aux"/>
</dbReference>
<feature type="signal peptide" evidence="1">
    <location>
        <begin position="1"/>
        <end position="28"/>
    </location>
</feature>
<dbReference type="AlphaFoldDB" id="A0A0H3A491"/>
<dbReference type="Gene3D" id="3.40.50.10610">
    <property type="entry name" value="ABC-type transport auxiliary lipoprotein component"/>
    <property type="match status" value="1"/>
</dbReference>
<keyword evidence="1" id="KW-0732">Signal</keyword>
<dbReference type="RefSeq" id="WP_011791497.1">
    <property type="nucleotide sequence ID" value="NC_008751.1"/>
</dbReference>
<accession>A0A0H3A491</accession>
<dbReference type="SUPFAM" id="SSF159594">
    <property type="entry name" value="XCC0632-like"/>
    <property type="match status" value="1"/>
</dbReference>
<evidence type="ECO:0000313" key="4">
    <source>
        <dbReference type="Proteomes" id="UP000009173"/>
    </source>
</evidence>
<sequence precursor="true">MRNSRTGLAAALVLVCAVASSGCGGAQAPTRYYSLLAEAGQRPSAAPTEKTLSVSVGPVIIPDILKQTRIATSKGDGSYNLSEYHRWSGDVDRDIARALAEHLGRGLGTEQVFVFPWDQAGAPAYRVLADVISMGGNPDGEATLHVRWTVVPRSGAAEPVTRRTDLSEKCPGPDHADWVAAQQRNVEHLAAAIAATILDLHGQDT</sequence>
<dbReference type="EMBL" id="CP000527">
    <property type="protein sequence ID" value="ABM27280.1"/>
    <property type="molecule type" value="Genomic_DNA"/>
</dbReference>
<dbReference type="KEGG" id="dvl:Dvul_0256"/>
<protein>
    <recommendedName>
        <fullName evidence="2">ABC-type transport auxiliary lipoprotein component domain-containing protein</fullName>
    </recommendedName>
</protein>
<evidence type="ECO:0000313" key="3">
    <source>
        <dbReference type="EMBL" id="ABM27280.1"/>
    </source>
</evidence>
<dbReference type="Proteomes" id="UP000009173">
    <property type="component" value="Chromosome"/>
</dbReference>
<dbReference type="PROSITE" id="PS51257">
    <property type="entry name" value="PROKAR_LIPOPROTEIN"/>
    <property type="match status" value="1"/>
</dbReference>
<reference evidence="4" key="1">
    <citation type="journal article" date="2009" name="Environ. Microbiol.">
        <title>Contribution of mobile genetic elements to Desulfovibrio vulgaris genome plasticity.</title>
        <authorList>
            <person name="Walker C.B."/>
            <person name="Stolyar S."/>
            <person name="Chivian D."/>
            <person name="Pinel N."/>
            <person name="Gabster J.A."/>
            <person name="Dehal P.S."/>
            <person name="He Z."/>
            <person name="Yang Z.K."/>
            <person name="Yen H.C."/>
            <person name="Zhou J."/>
            <person name="Wall J.D."/>
            <person name="Hazen T.C."/>
            <person name="Arkin A.P."/>
            <person name="Stahl D.A."/>
        </authorList>
    </citation>
    <scope>NUCLEOTIDE SEQUENCE [LARGE SCALE GENOMIC DNA]</scope>
    <source>
        <strain evidence="4">DP4</strain>
    </source>
</reference>
<evidence type="ECO:0000256" key="1">
    <source>
        <dbReference type="SAM" id="SignalP"/>
    </source>
</evidence>
<evidence type="ECO:0000259" key="2">
    <source>
        <dbReference type="Pfam" id="PF03886"/>
    </source>
</evidence>
<organism evidence="3 4">
    <name type="scientific">Nitratidesulfovibrio vulgaris (strain DP4)</name>
    <name type="common">Desulfovibrio vulgaris</name>
    <dbReference type="NCBI Taxonomy" id="391774"/>
    <lineage>
        <taxon>Bacteria</taxon>
        <taxon>Pseudomonadati</taxon>
        <taxon>Thermodesulfobacteriota</taxon>
        <taxon>Desulfovibrionia</taxon>
        <taxon>Desulfovibrionales</taxon>
        <taxon>Desulfovibrionaceae</taxon>
        <taxon>Nitratidesulfovibrio</taxon>
    </lineage>
</organism>
<dbReference type="Pfam" id="PF03886">
    <property type="entry name" value="ABC_trans_aux"/>
    <property type="match status" value="1"/>
</dbReference>
<gene>
    <name evidence="3" type="ordered locus">Dvul_0256</name>
</gene>
<name>A0A0H3A491_NITV4</name>
<feature type="domain" description="ABC-type transport auxiliary lipoprotein component" evidence="2">
    <location>
        <begin position="33"/>
        <end position="194"/>
    </location>
</feature>
<dbReference type="HOGENOM" id="CLU_096001_2_1_7"/>
<feature type="chain" id="PRO_5002603982" description="ABC-type transport auxiliary lipoprotein component domain-containing protein" evidence="1">
    <location>
        <begin position="29"/>
        <end position="205"/>
    </location>
</feature>